<proteinExistence type="predicted"/>
<keyword evidence="2" id="KW-1185">Reference proteome</keyword>
<evidence type="ECO:0000313" key="1">
    <source>
        <dbReference type="EMBL" id="GIE96217.1"/>
    </source>
</evidence>
<reference evidence="1" key="1">
    <citation type="submission" date="2021-01" db="EMBL/GenBank/DDBJ databases">
        <title>Whole genome shotgun sequence of Actinoplanes rishiriensis NBRC 108556.</title>
        <authorList>
            <person name="Komaki H."/>
            <person name="Tamura T."/>
        </authorList>
    </citation>
    <scope>NUCLEOTIDE SEQUENCE</scope>
    <source>
        <strain evidence="1">NBRC 108556</strain>
    </source>
</reference>
<gene>
    <name evidence="1" type="ORF">Ari01nite_36820</name>
</gene>
<organism evidence="1 2">
    <name type="scientific">Paractinoplanes rishiriensis</name>
    <dbReference type="NCBI Taxonomy" id="1050105"/>
    <lineage>
        <taxon>Bacteria</taxon>
        <taxon>Bacillati</taxon>
        <taxon>Actinomycetota</taxon>
        <taxon>Actinomycetes</taxon>
        <taxon>Micromonosporales</taxon>
        <taxon>Micromonosporaceae</taxon>
        <taxon>Paractinoplanes</taxon>
    </lineage>
</organism>
<sequence>MHSAAGAGPADPRENAATTAKIANTRRMIAMQALWAFYTLSWLPDTPPGSQVLHRKRKGSA</sequence>
<evidence type="ECO:0000313" key="2">
    <source>
        <dbReference type="Proteomes" id="UP000636960"/>
    </source>
</evidence>
<name>A0A919N179_9ACTN</name>
<dbReference type="AlphaFoldDB" id="A0A919N179"/>
<protein>
    <submittedName>
        <fullName evidence="1">Uncharacterized protein</fullName>
    </submittedName>
</protein>
<dbReference type="Proteomes" id="UP000636960">
    <property type="component" value="Unassembled WGS sequence"/>
</dbReference>
<comment type="caution">
    <text evidence="1">The sequence shown here is derived from an EMBL/GenBank/DDBJ whole genome shotgun (WGS) entry which is preliminary data.</text>
</comment>
<dbReference type="EMBL" id="BOMV01000040">
    <property type="protein sequence ID" value="GIE96217.1"/>
    <property type="molecule type" value="Genomic_DNA"/>
</dbReference>
<accession>A0A919N179</accession>